<keyword evidence="2" id="KW-0812">Transmembrane</keyword>
<feature type="transmembrane region" description="Helical" evidence="2">
    <location>
        <begin position="7"/>
        <end position="27"/>
    </location>
</feature>
<keyword evidence="2" id="KW-0472">Membrane</keyword>
<feature type="region of interest" description="Disordered" evidence="1">
    <location>
        <begin position="202"/>
        <end position="250"/>
    </location>
</feature>
<reference evidence="3" key="1">
    <citation type="submission" date="2022-07" db="EMBL/GenBank/DDBJ databases">
        <title>Phylogenomic reconstructions and comparative analyses of Kickxellomycotina fungi.</title>
        <authorList>
            <person name="Reynolds N.K."/>
            <person name="Stajich J.E."/>
            <person name="Barry K."/>
            <person name="Grigoriev I.V."/>
            <person name="Crous P."/>
            <person name="Smith M.E."/>
        </authorList>
    </citation>
    <scope>NUCLEOTIDE SEQUENCE</scope>
    <source>
        <strain evidence="3">BCRC 34882</strain>
    </source>
</reference>
<feature type="transmembrane region" description="Helical" evidence="2">
    <location>
        <begin position="47"/>
        <end position="69"/>
    </location>
</feature>
<protein>
    <recommendedName>
        <fullName evidence="5">MARVEL domain-containing protein</fullName>
    </recommendedName>
</protein>
<gene>
    <name evidence="3" type="ORF">EDC05_002360</name>
</gene>
<sequence length="480" mass="51742">MVDGAASYKAVVLELLASMGTFGALAAQNLYTNSAAGWYIRLDWTAVYAYAVTMLSTIVTLILVIGGLARGASKSGRACGFIFNSAALFIFGFVFSVLWVVIAGFAYRNPLPMKYPCDIFRHLRGSLEMLGLASGKSLIEEGGLLVGICQSSKAFLVLTGLGLGLWILIFVLSCATMITGLNPPGKSASVASSRRSLRSYISSVHQKRHGANQPPLSANYLKSGPAKPLARPPPTATYNRASPPTAIRRGYNTGYDASALNTGEKAMQMAAYAPNALQNNTAPCPYQCQHGYAPQQANVASRQAAGKSHSSTPSPLLSVPAEPARRAAPGSSARQVNVLADPRNAFSPNGYSRSASPRAIPSSNRNRSGTHHAYQSHQEVIDEAGVIGNEAALDEENSVLDIDVTENRNNDMSHHHRHYSQDEGNEYADAYEPHHQDHHYQHQHAQGDSRHSPPSSQTSRRQRLRQIFGRDAEVPIGHPN</sequence>
<keyword evidence="4" id="KW-1185">Reference proteome</keyword>
<comment type="caution">
    <text evidence="3">The sequence shown here is derived from an EMBL/GenBank/DDBJ whole genome shotgun (WGS) entry which is preliminary data.</text>
</comment>
<evidence type="ECO:0000256" key="1">
    <source>
        <dbReference type="SAM" id="MobiDB-lite"/>
    </source>
</evidence>
<feature type="transmembrane region" description="Helical" evidence="2">
    <location>
        <begin position="81"/>
        <end position="106"/>
    </location>
</feature>
<feature type="compositionally biased region" description="Low complexity" evidence="1">
    <location>
        <begin position="318"/>
        <end position="334"/>
    </location>
</feature>
<feature type="transmembrane region" description="Helical" evidence="2">
    <location>
        <begin position="154"/>
        <end position="178"/>
    </location>
</feature>
<evidence type="ECO:0000313" key="3">
    <source>
        <dbReference type="EMBL" id="KAJ1993102.1"/>
    </source>
</evidence>
<name>A0ABQ8PRY6_9FUNG</name>
<evidence type="ECO:0000256" key="2">
    <source>
        <dbReference type="SAM" id="Phobius"/>
    </source>
</evidence>
<evidence type="ECO:0008006" key="5">
    <source>
        <dbReference type="Google" id="ProtNLM"/>
    </source>
</evidence>
<accession>A0ABQ8PRY6</accession>
<feature type="region of interest" description="Disordered" evidence="1">
    <location>
        <begin position="299"/>
        <end position="374"/>
    </location>
</feature>
<feature type="region of interest" description="Disordered" evidence="1">
    <location>
        <begin position="432"/>
        <end position="480"/>
    </location>
</feature>
<organism evidence="3 4">
    <name type="scientific">Coemansia umbellata</name>
    <dbReference type="NCBI Taxonomy" id="1424467"/>
    <lineage>
        <taxon>Eukaryota</taxon>
        <taxon>Fungi</taxon>
        <taxon>Fungi incertae sedis</taxon>
        <taxon>Zoopagomycota</taxon>
        <taxon>Kickxellomycotina</taxon>
        <taxon>Kickxellomycetes</taxon>
        <taxon>Kickxellales</taxon>
        <taxon>Kickxellaceae</taxon>
        <taxon>Coemansia</taxon>
    </lineage>
</organism>
<keyword evidence="2" id="KW-1133">Transmembrane helix</keyword>
<dbReference type="Proteomes" id="UP001151295">
    <property type="component" value="Unassembled WGS sequence"/>
</dbReference>
<feature type="compositionally biased region" description="Basic and acidic residues" evidence="1">
    <location>
        <begin position="432"/>
        <end position="451"/>
    </location>
</feature>
<dbReference type="EMBL" id="JANBQD010000021">
    <property type="protein sequence ID" value="KAJ1993102.1"/>
    <property type="molecule type" value="Genomic_DNA"/>
</dbReference>
<proteinExistence type="predicted"/>
<evidence type="ECO:0000313" key="4">
    <source>
        <dbReference type="Proteomes" id="UP001151295"/>
    </source>
</evidence>
<feature type="compositionally biased region" description="Low complexity" evidence="1">
    <location>
        <begin position="352"/>
        <end position="363"/>
    </location>
</feature>